<dbReference type="Proteomes" id="UP000276178">
    <property type="component" value="Unassembled WGS sequence"/>
</dbReference>
<name>A0A3M8ALQ7_9BACL</name>
<dbReference type="Pfam" id="PF19539">
    <property type="entry name" value="DUF6063"/>
    <property type="match status" value="1"/>
</dbReference>
<evidence type="ECO:0000313" key="1">
    <source>
        <dbReference type="EMBL" id="GED25158.1"/>
    </source>
</evidence>
<reference evidence="2 3" key="1">
    <citation type="submission" date="2018-10" db="EMBL/GenBank/DDBJ databases">
        <title>Phylogenomics of Brevibacillus.</title>
        <authorList>
            <person name="Dunlap C."/>
        </authorList>
    </citation>
    <scope>NUCLEOTIDE SEQUENCE [LARGE SCALE GENOMIC DNA]</scope>
    <source>
        <strain evidence="2 3">NRRL NRS 1219</strain>
    </source>
</reference>
<proteinExistence type="predicted"/>
<sequence length="243" mass="28058">MYDNEQVLTAFRIYSQLSRDGQADTESMRMYVGNDVIRGLVEQFAREVDCAVIPAGDKLYMVPLAVSSPFHLKNASLKKEYLPAKAKNIDLYMMYVAILILFGEFYDSYHSTEMTRDFITLGSWLESIDARIQTLKEHGPERLQALDAEYEYNWSLLVEKWEAIDDLRESSRQQDGRTNSRLGFLSIVQNFLREQGLIADLGNQELTLTEKAKTIIQRYYMDVDYNRGILDFISGQEKQKEGA</sequence>
<dbReference type="GeneID" id="82810841"/>
<evidence type="ECO:0000313" key="3">
    <source>
        <dbReference type="Proteomes" id="UP000276178"/>
    </source>
</evidence>
<accession>A0A3M8ALQ7</accession>
<dbReference type="Proteomes" id="UP000317180">
    <property type="component" value="Unassembled WGS sequence"/>
</dbReference>
<dbReference type="InterPro" id="IPR045707">
    <property type="entry name" value="DUF6063"/>
</dbReference>
<evidence type="ECO:0000313" key="2">
    <source>
        <dbReference type="EMBL" id="RNB52142.1"/>
    </source>
</evidence>
<dbReference type="RefSeq" id="WP_005829158.1">
    <property type="nucleotide sequence ID" value="NZ_BJOD01000011.1"/>
</dbReference>
<protein>
    <submittedName>
        <fullName evidence="2">Non-ribosomal peptide synthetase module</fullName>
    </submittedName>
</protein>
<dbReference type="OrthoDB" id="1888255at2"/>
<dbReference type="EMBL" id="RHHN01000057">
    <property type="protein sequence ID" value="RNB52142.1"/>
    <property type="molecule type" value="Genomic_DNA"/>
</dbReference>
<dbReference type="EMBL" id="BJOD01000011">
    <property type="protein sequence ID" value="GED25158.1"/>
    <property type="molecule type" value="Genomic_DNA"/>
</dbReference>
<dbReference type="AlphaFoldDB" id="A0A3M8ALQ7"/>
<reference evidence="1 4" key="2">
    <citation type="submission" date="2019-06" db="EMBL/GenBank/DDBJ databases">
        <title>Whole genome shotgun sequence of Brevibacillus agri NBRC 15538.</title>
        <authorList>
            <person name="Hosoyama A."/>
            <person name="Uohara A."/>
            <person name="Ohji S."/>
            <person name="Ichikawa N."/>
        </authorList>
    </citation>
    <scope>NUCLEOTIDE SEQUENCE [LARGE SCALE GENOMIC DNA]</scope>
    <source>
        <strain evidence="1 4">NBRC 15538</strain>
    </source>
</reference>
<gene>
    <name evidence="1" type="ORF">BAG01nite_12600</name>
    <name evidence="2" type="ORF">EB820_19170</name>
</gene>
<evidence type="ECO:0000313" key="4">
    <source>
        <dbReference type="Proteomes" id="UP000317180"/>
    </source>
</evidence>
<organism evidence="2 3">
    <name type="scientific">Brevibacillus agri</name>
    <dbReference type="NCBI Taxonomy" id="51101"/>
    <lineage>
        <taxon>Bacteria</taxon>
        <taxon>Bacillati</taxon>
        <taxon>Bacillota</taxon>
        <taxon>Bacilli</taxon>
        <taxon>Bacillales</taxon>
        <taxon>Paenibacillaceae</taxon>
        <taxon>Brevibacillus</taxon>
    </lineage>
</organism>
<comment type="caution">
    <text evidence="2">The sequence shown here is derived from an EMBL/GenBank/DDBJ whole genome shotgun (WGS) entry which is preliminary data.</text>
</comment>
<keyword evidence="4" id="KW-1185">Reference proteome</keyword>